<evidence type="ECO:0000313" key="2">
    <source>
        <dbReference type="Proteomes" id="UP000789525"/>
    </source>
</evidence>
<accession>A0ACA9LZF0</accession>
<feature type="non-terminal residue" evidence="1">
    <location>
        <position position="1"/>
    </location>
</feature>
<comment type="caution">
    <text evidence="1">The sequence shown here is derived from an EMBL/GenBank/DDBJ whole genome shotgun (WGS) entry which is preliminary data.</text>
</comment>
<gene>
    <name evidence="1" type="ORF">ACOLOM_LOCUS5118</name>
</gene>
<proteinExistence type="predicted"/>
<name>A0ACA9LZF0_9GLOM</name>
<dbReference type="EMBL" id="CAJVPT010009042">
    <property type="protein sequence ID" value="CAG8558012.1"/>
    <property type="molecule type" value="Genomic_DNA"/>
</dbReference>
<organism evidence="1 2">
    <name type="scientific">Acaulospora colombiana</name>
    <dbReference type="NCBI Taxonomy" id="27376"/>
    <lineage>
        <taxon>Eukaryota</taxon>
        <taxon>Fungi</taxon>
        <taxon>Fungi incertae sedis</taxon>
        <taxon>Mucoromycota</taxon>
        <taxon>Glomeromycotina</taxon>
        <taxon>Glomeromycetes</taxon>
        <taxon>Diversisporales</taxon>
        <taxon>Acaulosporaceae</taxon>
        <taxon>Acaulospora</taxon>
    </lineage>
</organism>
<protein>
    <submittedName>
        <fullName evidence="1">2767_t:CDS:1</fullName>
    </submittedName>
</protein>
<dbReference type="Proteomes" id="UP000789525">
    <property type="component" value="Unassembled WGS sequence"/>
</dbReference>
<sequence>NALYVGYVEDDESIGAIMKKFEELERIQEEIAASKLTESFPDFNSPNQQNSLKENEGLTQEQLEEVFRRTSSFTVKSATFAPNLDEVDDLDYWLIEMEDGNTAEYEEEDDYMTVDNDFWDEEFGERKRRKIEKSGTERRRNIDRESLLQRYKIMQVRLQDRNGNFFTVKKKVR</sequence>
<keyword evidence="2" id="KW-1185">Reference proteome</keyword>
<reference evidence="1" key="1">
    <citation type="submission" date="2021-06" db="EMBL/GenBank/DDBJ databases">
        <authorList>
            <person name="Kallberg Y."/>
            <person name="Tangrot J."/>
            <person name="Rosling A."/>
        </authorList>
    </citation>
    <scope>NUCLEOTIDE SEQUENCE</scope>
    <source>
        <strain evidence="1">CL356</strain>
    </source>
</reference>
<evidence type="ECO:0000313" key="1">
    <source>
        <dbReference type="EMBL" id="CAG8558012.1"/>
    </source>
</evidence>